<dbReference type="Ensembl" id="ENSMMOT00000017790.1">
    <property type="protein sequence ID" value="ENSMMOP00000017502.1"/>
    <property type="gene ID" value="ENSMMOG00000013303.1"/>
</dbReference>
<dbReference type="Gene3D" id="1.20.58.60">
    <property type="match status" value="1"/>
</dbReference>
<dbReference type="InterPro" id="IPR002017">
    <property type="entry name" value="Spectrin_repeat"/>
</dbReference>
<sequence>PWDRNEVVTILSTDPDGDRVLARDIHIGVKNLNECHTCSSVRLPDVWLQDFQRDSDELLLWMDEKFKVAEDESYRDPTNILRKLKKHEAAEREMKANEVRLDRLEGEEMLSAHGSADGKVRPRLGELTDSWDALIHGCQEKKSRLLEAYQVQSLLRVTASGFTCGLIAFSCSS</sequence>
<protein>
    <submittedName>
        <fullName evidence="3">Uncharacterized protein</fullName>
    </submittedName>
</protein>
<dbReference type="Proteomes" id="UP000261620">
    <property type="component" value="Unplaced"/>
</dbReference>
<organism evidence="3 4">
    <name type="scientific">Mola mola</name>
    <name type="common">Ocean sunfish</name>
    <name type="synonym">Tetraodon mola</name>
    <dbReference type="NCBI Taxonomy" id="94237"/>
    <lineage>
        <taxon>Eukaryota</taxon>
        <taxon>Metazoa</taxon>
        <taxon>Chordata</taxon>
        <taxon>Craniata</taxon>
        <taxon>Vertebrata</taxon>
        <taxon>Euteleostomi</taxon>
        <taxon>Actinopterygii</taxon>
        <taxon>Neopterygii</taxon>
        <taxon>Teleostei</taxon>
        <taxon>Neoteleostei</taxon>
        <taxon>Acanthomorphata</taxon>
        <taxon>Eupercaria</taxon>
        <taxon>Tetraodontiformes</taxon>
        <taxon>Molidae</taxon>
        <taxon>Mola</taxon>
    </lineage>
</organism>
<name>A0A3Q3WXZ6_MOLML</name>
<dbReference type="SUPFAM" id="SSF46966">
    <property type="entry name" value="Spectrin repeat"/>
    <property type="match status" value="1"/>
</dbReference>
<reference evidence="3" key="2">
    <citation type="submission" date="2025-09" db="UniProtKB">
        <authorList>
            <consortium name="Ensembl"/>
        </authorList>
    </citation>
    <scope>IDENTIFICATION</scope>
</reference>
<proteinExistence type="predicted"/>
<dbReference type="InterPro" id="IPR018159">
    <property type="entry name" value="Spectrin/alpha-actinin"/>
</dbReference>
<keyword evidence="1" id="KW-0677">Repeat</keyword>
<dbReference type="CDD" id="cd00176">
    <property type="entry name" value="SPEC"/>
    <property type="match status" value="1"/>
</dbReference>
<keyword evidence="4" id="KW-1185">Reference proteome</keyword>
<evidence type="ECO:0000313" key="4">
    <source>
        <dbReference type="Proteomes" id="UP000261620"/>
    </source>
</evidence>
<dbReference type="GO" id="GO:0003779">
    <property type="term" value="F:actin binding"/>
    <property type="evidence" value="ECO:0007669"/>
    <property type="project" value="UniProtKB-KW"/>
</dbReference>
<dbReference type="STRING" id="94237.ENSMMOP00000017502"/>
<evidence type="ECO:0000313" key="3">
    <source>
        <dbReference type="Ensembl" id="ENSMMOP00000017502.1"/>
    </source>
</evidence>
<evidence type="ECO:0000256" key="2">
    <source>
        <dbReference type="ARBA" id="ARBA00023203"/>
    </source>
</evidence>
<dbReference type="AlphaFoldDB" id="A0A3Q3WXZ6"/>
<accession>A0A3Q3WXZ6</accession>
<evidence type="ECO:0000256" key="1">
    <source>
        <dbReference type="ARBA" id="ARBA00022737"/>
    </source>
</evidence>
<reference evidence="3" key="1">
    <citation type="submission" date="2025-08" db="UniProtKB">
        <authorList>
            <consortium name="Ensembl"/>
        </authorList>
    </citation>
    <scope>IDENTIFICATION</scope>
</reference>
<dbReference type="PANTHER" id="PTHR11915">
    <property type="entry name" value="SPECTRIN/FILAMIN RELATED CYTOSKELETAL PROTEIN"/>
    <property type="match status" value="1"/>
</dbReference>
<dbReference type="Pfam" id="PF00435">
    <property type="entry name" value="Spectrin"/>
    <property type="match status" value="1"/>
</dbReference>
<dbReference type="SMART" id="SM00150">
    <property type="entry name" value="SPEC"/>
    <property type="match status" value="1"/>
</dbReference>
<keyword evidence="2" id="KW-0009">Actin-binding</keyword>